<organism evidence="1 2">
    <name type="scientific">Diploptera punctata</name>
    <name type="common">Pacific beetle cockroach</name>
    <dbReference type="NCBI Taxonomy" id="6984"/>
    <lineage>
        <taxon>Eukaryota</taxon>
        <taxon>Metazoa</taxon>
        <taxon>Ecdysozoa</taxon>
        <taxon>Arthropoda</taxon>
        <taxon>Hexapoda</taxon>
        <taxon>Insecta</taxon>
        <taxon>Pterygota</taxon>
        <taxon>Neoptera</taxon>
        <taxon>Polyneoptera</taxon>
        <taxon>Dictyoptera</taxon>
        <taxon>Blattodea</taxon>
        <taxon>Blaberoidea</taxon>
        <taxon>Blaberidae</taxon>
        <taxon>Diplopterinae</taxon>
        <taxon>Diploptera</taxon>
    </lineage>
</organism>
<name>A0AAD7ZV59_DIPPU</name>
<feature type="non-terminal residue" evidence="1">
    <location>
        <position position="91"/>
    </location>
</feature>
<proteinExistence type="predicted"/>
<keyword evidence="2" id="KW-1185">Reference proteome</keyword>
<accession>A0AAD7ZV59</accession>
<comment type="caution">
    <text evidence="1">The sequence shown here is derived from an EMBL/GenBank/DDBJ whole genome shotgun (WGS) entry which is preliminary data.</text>
</comment>
<feature type="non-terminal residue" evidence="1">
    <location>
        <position position="1"/>
    </location>
</feature>
<evidence type="ECO:0000313" key="1">
    <source>
        <dbReference type="EMBL" id="KAJ9586727.1"/>
    </source>
</evidence>
<sequence>KYVETIEDGQKPKLREFNDGLSFIFYRLEGTGALKLYLLNSKYGLSHSDLYYIEINNWDYGSLYRCGIDHYHDIEIVDGIYRTCSRIMDLT</sequence>
<protein>
    <submittedName>
        <fullName evidence="1">Uncharacterized protein</fullName>
    </submittedName>
</protein>
<dbReference type="EMBL" id="JASPKZ010006848">
    <property type="protein sequence ID" value="KAJ9586727.1"/>
    <property type="molecule type" value="Genomic_DNA"/>
</dbReference>
<dbReference type="AlphaFoldDB" id="A0AAD7ZV59"/>
<reference evidence="1" key="1">
    <citation type="journal article" date="2023" name="IScience">
        <title>Live-bearing cockroach genome reveals convergent evolutionary mechanisms linked to viviparity in insects and beyond.</title>
        <authorList>
            <person name="Fouks B."/>
            <person name="Harrison M.C."/>
            <person name="Mikhailova A.A."/>
            <person name="Marchal E."/>
            <person name="English S."/>
            <person name="Carruthers M."/>
            <person name="Jennings E.C."/>
            <person name="Chiamaka E.L."/>
            <person name="Frigard R.A."/>
            <person name="Pippel M."/>
            <person name="Attardo G.M."/>
            <person name="Benoit J.B."/>
            <person name="Bornberg-Bauer E."/>
            <person name="Tobe S.S."/>
        </authorList>
    </citation>
    <scope>NUCLEOTIDE SEQUENCE</scope>
    <source>
        <strain evidence="1">Stay&amp;Tobe</strain>
    </source>
</reference>
<dbReference type="Proteomes" id="UP001233999">
    <property type="component" value="Unassembled WGS sequence"/>
</dbReference>
<evidence type="ECO:0000313" key="2">
    <source>
        <dbReference type="Proteomes" id="UP001233999"/>
    </source>
</evidence>
<gene>
    <name evidence="1" type="ORF">L9F63_019665</name>
</gene>
<reference evidence="1" key="2">
    <citation type="submission" date="2023-05" db="EMBL/GenBank/DDBJ databases">
        <authorList>
            <person name="Fouks B."/>
        </authorList>
    </citation>
    <scope>NUCLEOTIDE SEQUENCE</scope>
    <source>
        <strain evidence="1">Stay&amp;Tobe</strain>
        <tissue evidence="1">Testes</tissue>
    </source>
</reference>